<dbReference type="GeneID" id="5015317"/>
<dbReference type="KEGG" id="ptm:GSPATT00032367001"/>
<proteinExistence type="predicted"/>
<dbReference type="HOGENOM" id="CLU_2065995_0_0_1"/>
<feature type="transmembrane region" description="Helical" evidence="1">
    <location>
        <begin position="81"/>
        <end position="98"/>
    </location>
</feature>
<name>A0BUB8_PARTE</name>
<organism evidence="2 3">
    <name type="scientific">Paramecium tetraurelia</name>
    <dbReference type="NCBI Taxonomy" id="5888"/>
    <lineage>
        <taxon>Eukaryota</taxon>
        <taxon>Sar</taxon>
        <taxon>Alveolata</taxon>
        <taxon>Ciliophora</taxon>
        <taxon>Intramacronucleata</taxon>
        <taxon>Oligohymenophorea</taxon>
        <taxon>Peniculida</taxon>
        <taxon>Parameciidae</taxon>
        <taxon>Paramecium</taxon>
    </lineage>
</organism>
<evidence type="ECO:0000256" key="1">
    <source>
        <dbReference type="SAM" id="Phobius"/>
    </source>
</evidence>
<protein>
    <submittedName>
        <fullName evidence="2">Uncharacterized protein</fullName>
    </submittedName>
</protein>
<feature type="transmembrane region" description="Helical" evidence="1">
    <location>
        <begin position="28"/>
        <end position="48"/>
    </location>
</feature>
<sequence length="119" mass="13707">MIKKIIIIKKKKFKQSFPLPHHKCKGKILVIVQTLLQPSMIIICICMGDISKLKAFCKTFINSIQIMIPMLGKYISQNANMSLVLAVAIHFMLSRVVFIRRINIIIRITITLQLILYPK</sequence>
<gene>
    <name evidence="2" type="ORF">GSPATT00032367001</name>
</gene>
<dbReference type="AlphaFoldDB" id="A0BUB8"/>
<keyword evidence="3" id="KW-1185">Reference proteome</keyword>
<evidence type="ECO:0000313" key="3">
    <source>
        <dbReference type="Proteomes" id="UP000000600"/>
    </source>
</evidence>
<keyword evidence="1" id="KW-1133">Transmembrane helix</keyword>
<dbReference type="InParanoid" id="A0BUB8"/>
<accession>A0BUB8</accession>
<keyword evidence="1" id="KW-0472">Membrane</keyword>
<reference evidence="2 3" key="1">
    <citation type="journal article" date="2006" name="Nature">
        <title>Global trends of whole-genome duplications revealed by the ciliate Paramecium tetraurelia.</title>
        <authorList>
            <consortium name="Genoscope"/>
            <person name="Aury J.-M."/>
            <person name="Jaillon O."/>
            <person name="Duret L."/>
            <person name="Noel B."/>
            <person name="Jubin C."/>
            <person name="Porcel B.M."/>
            <person name="Segurens B."/>
            <person name="Daubin V."/>
            <person name="Anthouard V."/>
            <person name="Aiach N."/>
            <person name="Arnaiz O."/>
            <person name="Billaut A."/>
            <person name="Beisson J."/>
            <person name="Blanc I."/>
            <person name="Bouhouche K."/>
            <person name="Camara F."/>
            <person name="Duharcourt S."/>
            <person name="Guigo R."/>
            <person name="Gogendeau D."/>
            <person name="Katinka M."/>
            <person name="Keller A.-M."/>
            <person name="Kissmehl R."/>
            <person name="Klotz C."/>
            <person name="Koll F."/>
            <person name="Le Moue A."/>
            <person name="Lepere C."/>
            <person name="Malinsky S."/>
            <person name="Nowacki M."/>
            <person name="Nowak J.K."/>
            <person name="Plattner H."/>
            <person name="Poulain J."/>
            <person name="Ruiz F."/>
            <person name="Serrano V."/>
            <person name="Zagulski M."/>
            <person name="Dessen P."/>
            <person name="Betermier M."/>
            <person name="Weissenbach J."/>
            <person name="Scarpelli C."/>
            <person name="Schachter V."/>
            <person name="Sperling L."/>
            <person name="Meyer E."/>
            <person name="Cohen J."/>
            <person name="Wincker P."/>
        </authorList>
    </citation>
    <scope>NUCLEOTIDE SEQUENCE [LARGE SCALE GENOMIC DNA]</scope>
    <source>
        <strain evidence="2 3">Stock d4-2</strain>
    </source>
</reference>
<keyword evidence="1" id="KW-0812">Transmembrane</keyword>
<evidence type="ECO:0000313" key="2">
    <source>
        <dbReference type="EMBL" id="CAK62135.1"/>
    </source>
</evidence>
<dbReference type="RefSeq" id="XP_001429533.1">
    <property type="nucleotide sequence ID" value="XM_001429496.1"/>
</dbReference>
<dbReference type="Proteomes" id="UP000000600">
    <property type="component" value="Unassembled WGS sequence"/>
</dbReference>
<dbReference type="EMBL" id="CT868018">
    <property type="protein sequence ID" value="CAK62135.1"/>
    <property type="molecule type" value="Genomic_DNA"/>
</dbReference>